<evidence type="ECO:0000256" key="8">
    <source>
        <dbReference type="ARBA" id="ARBA00023027"/>
    </source>
</evidence>
<feature type="region of interest" description="Disordered" evidence="11">
    <location>
        <begin position="1"/>
        <end position="20"/>
    </location>
</feature>
<dbReference type="InterPro" id="IPR023753">
    <property type="entry name" value="FAD/NAD-binding_dom"/>
</dbReference>
<dbReference type="InterPro" id="IPR054585">
    <property type="entry name" value="NDH2-like_C"/>
</dbReference>
<evidence type="ECO:0000256" key="3">
    <source>
        <dbReference type="ARBA" id="ARBA00012637"/>
    </source>
</evidence>
<comment type="catalytic activity">
    <reaction evidence="10">
        <text>a ubiquinone + NADH + H(+) = a ubiquinol + NAD(+)</text>
        <dbReference type="Rhea" id="RHEA:23152"/>
        <dbReference type="Rhea" id="RHEA-COMP:9565"/>
        <dbReference type="Rhea" id="RHEA-COMP:9566"/>
        <dbReference type="ChEBI" id="CHEBI:15378"/>
        <dbReference type="ChEBI" id="CHEBI:16389"/>
        <dbReference type="ChEBI" id="CHEBI:17976"/>
        <dbReference type="ChEBI" id="CHEBI:57540"/>
        <dbReference type="ChEBI" id="CHEBI:57945"/>
    </reaction>
</comment>
<keyword evidence="5" id="KW-0496">Mitochondrion</keyword>
<accession>A0A8S1INM0</accession>
<keyword evidence="6" id="KW-0274">FAD</keyword>
<keyword evidence="8" id="KW-0520">NAD</keyword>
<evidence type="ECO:0000256" key="4">
    <source>
        <dbReference type="ARBA" id="ARBA00022630"/>
    </source>
</evidence>
<comment type="caution">
    <text evidence="14">The sequence shown here is derived from an EMBL/GenBank/DDBJ whole genome shotgun (WGS) entry which is preliminary data.</text>
</comment>
<gene>
    <name evidence="14" type="ORF">OSTQU699_LOCUS563</name>
</gene>
<dbReference type="InterPro" id="IPR045024">
    <property type="entry name" value="NDH-2"/>
</dbReference>
<dbReference type="SUPFAM" id="SSF51905">
    <property type="entry name" value="FAD/NAD(P)-binding domain"/>
    <property type="match status" value="2"/>
</dbReference>
<dbReference type="PRINTS" id="PR00368">
    <property type="entry name" value="FADPNR"/>
</dbReference>
<dbReference type="GO" id="GO:0005743">
    <property type="term" value="C:mitochondrial inner membrane"/>
    <property type="evidence" value="ECO:0007669"/>
    <property type="project" value="UniProtKB-SubCell"/>
</dbReference>
<dbReference type="EC" id="1.6.5.9" evidence="3"/>
<evidence type="ECO:0000256" key="10">
    <source>
        <dbReference type="ARBA" id="ARBA00049010"/>
    </source>
</evidence>
<dbReference type="AlphaFoldDB" id="A0A8S1INM0"/>
<dbReference type="GO" id="GO:0050136">
    <property type="term" value="F:NADH dehydrogenase (quinone) (non-electrogenic) activity"/>
    <property type="evidence" value="ECO:0007669"/>
    <property type="project" value="UniProtKB-EC"/>
</dbReference>
<keyword evidence="5" id="KW-0472">Membrane</keyword>
<evidence type="ECO:0000256" key="5">
    <source>
        <dbReference type="ARBA" id="ARBA00022792"/>
    </source>
</evidence>
<dbReference type="Proteomes" id="UP000708148">
    <property type="component" value="Unassembled WGS sequence"/>
</dbReference>
<dbReference type="OrthoDB" id="3244603at2759"/>
<comment type="catalytic activity">
    <reaction evidence="9">
        <text>a quinone + NADH + H(+) = a quinol + NAD(+)</text>
        <dbReference type="Rhea" id="RHEA:46160"/>
        <dbReference type="ChEBI" id="CHEBI:15378"/>
        <dbReference type="ChEBI" id="CHEBI:24646"/>
        <dbReference type="ChEBI" id="CHEBI:57540"/>
        <dbReference type="ChEBI" id="CHEBI:57945"/>
        <dbReference type="ChEBI" id="CHEBI:132124"/>
        <dbReference type="EC" id="1.6.5.9"/>
    </reaction>
</comment>
<keyword evidence="15" id="KW-1185">Reference proteome</keyword>
<comment type="subcellular location">
    <subcellularLocation>
        <location evidence="1">Mitochondrion inner membrane</location>
        <topology evidence="1">Peripheral membrane protein</topology>
    </subcellularLocation>
</comment>
<dbReference type="Gene3D" id="3.50.50.100">
    <property type="match status" value="1"/>
</dbReference>
<evidence type="ECO:0000259" key="12">
    <source>
        <dbReference type="Pfam" id="PF07992"/>
    </source>
</evidence>
<evidence type="ECO:0000256" key="1">
    <source>
        <dbReference type="ARBA" id="ARBA00004637"/>
    </source>
</evidence>
<evidence type="ECO:0000313" key="15">
    <source>
        <dbReference type="Proteomes" id="UP000708148"/>
    </source>
</evidence>
<dbReference type="EMBL" id="CAJHUC010000318">
    <property type="protein sequence ID" value="CAD7695202.1"/>
    <property type="molecule type" value="Genomic_DNA"/>
</dbReference>
<reference evidence="14" key="1">
    <citation type="submission" date="2020-12" db="EMBL/GenBank/DDBJ databases">
        <authorList>
            <person name="Iha C."/>
        </authorList>
    </citation>
    <scope>NUCLEOTIDE SEQUENCE</scope>
</reference>
<evidence type="ECO:0000256" key="7">
    <source>
        <dbReference type="ARBA" id="ARBA00023002"/>
    </source>
</evidence>
<dbReference type="PANTHER" id="PTHR43706:SF13">
    <property type="entry name" value="NADH DEHYDROGENASE-RELATED"/>
    <property type="match status" value="1"/>
</dbReference>
<keyword evidence="7" id="KW-0560">Oxidoreductase</keyword>
<evidence type="ECO:0000313" key="14">
    <source>
        <dbReference type="EMBL" id="CAD7695202.1"/>
    </source>
</evidence>
<feature type="domain" description="FAD/NAD(P)-binding" evidence="12">
    <location>
        <begin position="37"/>
        <end position="297"/>
    </location>
</feature>
<keyword evidence="5" id="KW-0999">Mitochondrion inner membrane</keyword>
<keyword evidence="4" id="KW-0285">Flavoprotein</keyword>
<dbReference type="Pfam" id="PF07992">
    <property type="entry name" value="Pyr_redox_2"/>
    <property type="match status" value="1"/>
</dbReference>
<comment type="similarity">
    <text evidence="2">Belongs to the NADH dehydrogenase family.</text>
</comment>
<evidence type="ECO:0000259" key="13">
    <source>
        <dbReference type="Pfam" id="PF22366"/>
    </source>
</evidence>
<evidence type="ECO:0000256" key="11">
    <source>
        <dbReference type="SAM" id="MobiDB-lite"/>
    </source>
</evidence>
<protein>
    <recommendedName>
        <fullName evidence="3">NADH:ubiquinone reductase (non-electrogenic)</fullName>
        <ecNumber evidence="3">1.6.5.9</ecNumber>
    </recommendedName>
</protein>
<evidence type="ECO:0000256" key="6">
    <source>
        <dbReference type="ARBA" id="ARBA00022827"/>
    </source>
</evidence>
<dbReference type="Pfam" id="PF22366">
    <property type="entry name" value="NDH2_C"/>
    <property type="match status" value="1"/>
</dbReference>
<feature type="domain" description="External alternative NADH-ubiquinone oxidoreductase-like C-terminal" evidence="13">
    <location>
        <begin position="381"/>
        <end position="444"/>
    </location>
</feature>
<name>A0A8S1INM0_9CHLO</name>
<proteinExistence type="inferred from homology"/>
<dbReference type="InterPro" id="IPR036188">
    <property type="entry name" value="FAD/NAD-bd_sf"/>
</dbReference>
<evidence type="ECO:0000256" key="2">
    <source>
        <dbReference type="ARBA" id="ARBA00005272"/>
    </source>
</evidence>
<evidence type="ECO:0000256" key="9">
    <source>
        <dbReference type="ARBA" id="ARBA00047599"/>
    </source>
</evidence>
<sequence length="448" mass="48852">MPLAFGRQTGGVRDLKTPPSGFPLFPPSGGRVISLRNHMVFTPLLASTTVGTLDPRSVTVHVTQIQRALYLPQNQFYVADATSLDPEARLVHCRSEDGKSFQIKYDRLAVCTGSQGSTFGVPGVERHAHFLRDVKQATEIRSHLIKNIARAGIPGTTTEEWNRLLHVVIVGGGPTGVEFAGELCDFVKEDLSRVYPNRAKSVRVTLIEARELLGSFDASLREYAVRRLAKQGVKLMKGVVSEVTPQTLKLKDGDVLSYGLCVWSTGVGPTPFVSAMPFVKTSQGRLAVDDRLRVMVPPKGTALPDVDVVSMTADETLHIAGSEEELEPVDGVYGLGDCSANPANPLPALAQVAEQQGKYLARCLNAQAKSGTSPEPFQYRHLGSMATVGGTSAVLEISSPVRYSMRGFSSWLAWRSAYLTRLGSIRNRLYVAFNWTITLLLGRDLSRW</sequence>
<organism evidence="14 15">
    <name type="scientific">Ostreobium quekettii</name>
    <dbReference type="NCBI Taxonomy" id="121088"/>
    <lineage>
        <taxon>Eukaryota</taxon>
        <taxon>Viridiplantae</taxon>
        <taxon>Chlorophyta</taxon>
        <taxon>core chlorophytes</taxon>
        <taxon>Ulvophyceae</taxon>
        <taxon>TCBD clade</taxon>
        <taxon>Bryopsidales</taxon>
        <taxon>Ostreobineae</taxon>
        <taxon>Ostreobiaceae</taxon>
        <taxon>Ostreobium</taxon>
    </lineage>
</organism>
<dbReference type="PANTHER" id="PTHR43706">
    <property type="entry name" value="NADH DEHYDROGENASE"/>
    <property type="match status" value="1"/>
</dbReference>